<sequence length="76" mass="8716">MPIFNVIRIMGQILPPHAKIVDDAKETIQECVSELIHYLCGKEKCHQKCRKTITPENIISTMGILGFDKYLDFHTT</sequence>
<feature type="domain" description="Transcription factor CBF/NF-Y/archaeal histone" evidence="4">
    <location>
        <begin position="1"/>
        <end position="60"/>
    </location>
</feature>
<evidence type="ECO:0000313" key="5">
    <source>
        <dbReference type="EMBL" id="KAL3819375.1"/>
    </source>
</evidence>
<organism evidence="5 6">
    <name type="scientific">Penstemon smallii</name>
    <dbReference type="NCBI Taxonomy" id="265156"/>
    <lineage>
        <taxon>Eukaryota</taxon>
        <taxon>Viridiplantae</taxon>
        <taxon>Streptophyta</taxon>
        <taxon>Embryophyta</taxon>
        <taxon>Tracheophyta</taxon>
        <taxon>Spermatophyta</taxon>
        <taxon>Magnoliopsida</taxon>
        <taxon>eudicotyledons</taxon>
        <taxon>Gunneridae</taxon>
        <taxon>Pentapetalae</taxon>
        <taxon>asterids</taxon>
        <taxon>lamiids</taxon>
        <taxon>Lamiales</taxon>
        <taxon>Plantaginaceae</taxon>
        <taxon>Cheloneae</taxon>
        <taxon>Penstemon</taxon>
    </lineage>
</organism>
<dbReference type="Pfam" id="PF00808">
    <property type="entry name" value="CBFD_NFYB_HMF"/>
    <property type="match status" value="1"/>
</dbReference>
<dbReference type="InterPro" id="IPR027113">
    <property type="entry name" value="Transc_fact_NFYB/HAP3"/>
</dbReference>
<evidence type="ECO:0000256" key="1">
    <source>
        <dbReference type="ARBA" id="ARBA00009053"/>
    </source>
</evidence>
<reference evidence="5 6" key="1">
    <citation type="submission" date="2024-12" db="EMBL/GenBank/DDBJ databases">
        <title>The unique morphological basis and parallel evolutionary history of personate flowers in Penstemon.</title>
        <authorList>
            <person name="Depatie T.H."/>
            <person name="Wessinger C.A."/>
        </authorList>
    </citation>
    <scope>NUCLEOTIDE SEQUENCE [LARGE SCALE GENOMIC DNA]</scope>
    <source>
        <strain evidence="5">WTNN_2</strain>
        <tissue evidence="5">Leaf</tissue>
    </source>
</reference>
<accession>A0ABD3S4F8</accession>
<name>A0ABD3S4F8_9LAMI</name>
<keyword evidence="2" id="KW-0805">Transcription regulation</keyword>
<dbReference type="PANTHER" id="PTHR11064:SF196">
    <property type="entry name" value="NUCLEAR TRANSCRIPTION FACTOR Y SUBUNIT B-6"/>
    <property type="match status" value="1"/>
</dbReference>
<comment type="similarity">
    <text evidence="1">Belongs to the NFYB/HAP3 subunit family.</text>
</comment>
<evidence type="ECO:0000256" key="2">
    <source>
        <dbReference type="ARBA" id="ARBA00023015"/>
    </source>
</evidence>
<dbReference type="SUPFAM" id="SSF47113">
    <property type="entry name" value="Histone-fold"/>
    <property type="match status" value="1"/>
</dbReference>
<dbReference type="InterPro" id="IPR009072">
    <property type="entry name" value="Histone-fold"/>
</dbReference>
<protein>
    <recommendedName>
        <fullName evidence="4">Transcription factor CBF/NF-Y/archaeal histone domain-containing protein</fullName>
    </recommendedName>
</protein>
<evidence type="ECO:0000256" key="3">
    <source>
        <dbReference type="ARBA" id="ARBA00023163"/>
    </source>
</evidence>
<keyword evidence="3" id="KW-0804">Transcription</keyword>
<dbReference type="Proteomes" id="UP001634393">
    <property type="component" value="Unassembled WGS sequence"/>
</dbReference>
<dbReference type="Gene3D" id="1.10.20.10">
    <property type="entry name" value="Histone, subunit A"/>
    <property type="match status" value="1"/>
</dbReference>
<dbReference type="AlphaFoldDB" id="A0ABD3S4F8"/>
<dbReference type="InterPro" id="IPR003958">
    <property type="entry name" value="CBFA_NFYB_domain"/>
</dbReference>
<comment type="caution">
    <text evidence="5">The sequence shown here is derived from an EMBL/GenBank/DDBJ whole genome shotgun (WGS) entry which is preliminary data.</text>
</comment>
<keyword evidence="6" id="KW-1185">Reference proteome</keyword>
<evidence type="ECO:0000313" key="6">
    <source>
        <dbReference type="Proteomes" id="UP001634393"/>
    </source>
</evidence>
<gene>
    <name evidence="5" type="ORF">ACJIZ3_005280</name>
</gene>
<proteinExistence type="inferred from homology"/>
<evidence type="ECO:0000259" key="4">
    <source>
        <dbReference type="Pfam" id="PF00808"/>
    </source>
</evidence>
<dbReference type="EMBL" id="JBJXBP010000007">
    <property type="protein sequence ID" value="KAL3819375.1"/>
    <property type="molecule type" value="Genomic_DNA"/>
</dbReference>
<dbReference type="PANTHER" id="PTHR11064">
    <property type="entry name" value="CCAAT-BINDING TRANSCRIPTION FACTOR-RELATED"/>
    <property type="match status" value="1"/>
</dbReference>